<dbReference type="CDD" id="cd03454">
    <property type="entry name" value="YdeM"/>
    <property type="match status" value="1"/>
</dbReference>
<comment type="caution">
    <text evidence="2">The sequence shown here is derived from an EMBL/GenBank/DDBJ whole genome shotgun (WGS) entry which is preliminary data.</text>
</comment>
<accession>A0A149Q1N8</accession>
<dbReference type="RefSeq" id="WP_062123340.1">
    <property type="nucleotide sequence ID" value="NZ_LRBG01000001.1"/>
</dbReference>
<dbReference type="AlphaFoldDB" id="A0A149Q1N8"/>
<protein>
    <submittedName>
        <fullName evidence="2">Dehydratase</fullName>
    </submittedName>
</protein>
<sequence>MSQEMLYFDDLKVGDTTTTGTYEVSAAAIRRFAGEFDPQPFHLDDEAARHSMFGGLAASGWHTAAITMRLLVSEGPKLANGVLGAGCELQWTLPTRPGDVLHVESEVVELIPSRSRTDRGTLVLRSRTINQHGQTVQDMTAKLIVARRPA</sequence>
<keyword evidence="3" id="KW-1185">Reference proteome</keyword>
<dbReference type="InterPro" id="IPR029069">
    <property type="entry name" value="HotDog_dom_sf"/>
</dbReference>
<dbReference type="OrthoDB" id="5298629at2"/>
<dbReference type="EMBL" id="LRBG01000001">
    <property type="protein sequence ID" value="KXU91189.1"/>
    <property type="molecule type" value="Genomic_DNA"/>
</dbReference>
<name>A0A149Q1N8_9BURK</name>
<evidence type="ECO:0000313" key="3">
    <source>
        <dbReference type="Proteomes" id="UP000075613"/>
    </source>
</evidence>
<dbReference type="Pfam" id="PF01575">
    <property type="entry name" value="MaoC_dehydratas"/>
    <property type="match status" value="1"/>
</dbReference>
<dbReference type="STRING" id="1399968.CI15_00980"/>
<feature type="domain" description="MaoC-like" evidence="1">
    <location>
        <begin position="20"/>
        <end position="114"/>
    </location>
</feature>
<dbReference type="PANTHER" id="PTHR43664:SF1">
    <property type="entry name" value="BETA-METHYLMALYL-COA DEHYDRATASE"/>
    <property type="match status" value="1"/>
</dbReference>
<dbReference type="Proteomes" id="UP000075613">
    <property type="component" value="Unassembled WGS sequence"/>
</dbReference>
<organism evidence="2 3">
    <name type="scientific">Paraburkholderia monticola</name>
    <dbReference type="NCBI Taxonomy" id="1399968"/>
    <lineage>
        <taxon>Bacteria</taxon>
        <taxon>Pseudomonadati</taxon>
        <taxon>Pseudomonadota</taxon>
        <taxon>Betaproteobacteria</taxon>
        <taxon>Burkholderiales</taxon>
        <taxon>Burkholderiaceae</taxon>
        <taxon>Paraburkholderia</taxon>
    </lineage>
</organism>
<proteinExistence type="predicted"/>
<reference evidence="2 3" key="1">
    <citation type="journal article" date="2015" name="Int. J. Syst. Evol. Microbiol.">
        <title>Burkholderia monticola sp. nov., isolated from mountain soil.</title>
        <authorList>
            <person name="Baek I."/>
            <person name="Seo B."/>
            <person name="Lee I."/>
            <person name="Yi H."/>
            <person name="Chun J."/>
        </authorList>
    </citation>
    <scope>NUCLEOTIDE SEQUENCE [LARGE SCALE GENOMIC DNA]</scope>
    <source>
        <strain evidence="2 3">JC2948</strain>
    </source>
</reference>
<dbReference type="SUPFAM" id="SSF54637">
    <property type="entry name" value="Thioesterase/thiol ester dehydrase-isomerase"/>
    <property type="match status" value="1"/>
</dbReference>
<dbReference type="Gene3D" id="3.10.129.10">
    <property type="entry name" value="Hotdog Thioesterase"/>
    <property type="match status" value="1"/>
</dbReference>
<dbReference type="InterPro" id="IPR002539">
    <property type="entry name" value="MaoC-like_dom"/>
</dbReference>
<dbReference type="InterPro" id="IPR052342">
    <property type="entry name" value="MCH/BMMD"/>
</dbReference>
<gene>
    <name evidence="2" type="ORF">CI15_00980</name>
</gene>
<evidence type="ECO:0000259" key="1">
    <source>
        <dbReference type="Pfam" id="PF01575"/>
    </source>
</evidence>
<evidence type="ECO:0000313" key="2">
    <source>
        <dbReference type="EMBL" id="KXU91189.1"/>
    </source>
</evidence>
<dbReference type="PANTHER" id="PTHR43664">
    <property type="entry name" value="MONOAMINE OXIDASE-RELATED"/>
    <property type="match status" value="1"/>
</dbReference>